<protein>
    <submittedName>
        <fullName evidence="1">Uncharacterized protein</fullName>
    </submittedName>
</protein>
<evidence type="ECO:0000313" key="2">
    <source>
        <dbReference type="Proteomes" id="UP000265520"/>
    </source>
</evidence>
<reference evidence="1 2" key="1">
    <citation type="journal article" date="2018" name="Front. Plant Sci.">
        <title>Red Clover (Trifolium pratense) and Zigzag Clover (T. medium) - A Picture of Genomic Similarities and Differences.</title>
        <authorList>
            <person name="Dluhosova J."/>
            <person name="Istvanek J."/>
            <person name="Nedelnik J."/>
            <person name="Repkova J."/>
        </authorList>
    </citation>
    <scope>NUCLEOTIDE SEQUENCE [LARGE SCALE GENOMIC DNA]</scope>
    <source>
        <strain evidence="2">cv. 10/8</strain>
        <tissue evidence="1">Leaf</tissue>
    </source>
</reference>
<dbReference type="Proteomes" id="UP000265520">
    <property type="component" value="Unassembled WGS sequence"/>
</dbReference>
<keyword evidence="2" id="KW-1185">Reference proteome</keyword>
<proteinExistence type="predicted"/>
<sequence length="66" mass="7798">NDINDDLNKIQNGDINELIKFQKSTREWVQELNEEFEFAQLKKKNRLSEILFLAGQMSYTMSETTV</sequence>
<evidence type="ECO:0000313" key="1">
    <source>
        <dbReference type="EMBL" id="MCI95250.1"/>
    </source>
</evidence>
<name>A0A392W974_9FABA</name>
<organism evidence="1 2">
    <name type="scientific">Trifolium medium</name>
    <dbReference type="NCBI Taxonomy" id="97028"/>
    <lineage>
        <taxon>Eukaryota</taxon>
        <taxon>Viridiplantae</taxon>
        <taxon>Streptophyta</taxon>
        <taxon>Embryophyta</taxon>
        <taxon>Tracheophyta</taxon>
        <taxon>Spermatophyta</taxon>
        <taxon>Magnoliopsida</taxon>
        <taxon>eudicotyledons</taxon>
        <taxon>Gunneridae</taxon>
        <taxon>Pentapetalae</taxon>
        <taxon>rosids</taxon>
        <taxon>fabids</taxon>
        <taxon>Fabales</taxon>
        <taxon>Fabaceae</taxon>
        <taxon>Papilionoideae</taxon>
        <taxon>50 kb inversion clade</taxon>
        <taxon>NPAAA clade</taxon>
        <taxon>Hologalegina</taxon>
        <taxon>IRL clade</taxon>
        <taxon>Trifolieae</taxon>
        <taxon>Trifolium</taxon>
    </lineage>
</organism>
<dbReference type="AlphaFoldDB" id="A0A392W974"/>
<accession>A0A392W974</accession>
<dbReference type="EMBL" id="LXQA011381140">
    <property type="protein sequence ID" value="MCI95250.1"/>
    <property type="molecule type" value="Genomic_DNA"/>
</dbReference>
<comment type="caution">
    <text evidence="1">The sequence shown here is derived from an EMBL/GenBank/DDBJ whole genome shotgun (WGS) entry which is preliminary data.</text>
</comment>
<feature type="non-terminal residue" evidence="1">
    <location>
        <position position="1"/>
    </location>
</feature>